<comment type="caution">
    <text evidence="8">The sequence shown here is derived from an EMBL/GenBank/DDBJ whole genome shotgun (WGS) entry which is preliminary data.</text>
</comment>
<evidence type="ECO:0000259" key="7">
    <source>
        <dbReference type="Pfam" id="PF00808"/>
    </source>
</evidence>
<dbReference type="Gene3D" id="1.10.20.10">
    <property type="entry name" value="Histone, subunit A"/>
    <property type="match status" value="1"/>
</dbReference>
<keyword evidence="5" id="KW-0963">Cytoplasm</keyword>
<accession>A0A9E5DAA6</accession>
<organism evidence="8 9">
    <name type="scientific">Methanococcoides seepicolus</name>
    <dbReference type="NCBI Taxonomy" id="2828780"/>
    <lineage>
        <taxon>Archaea</taxon>
        <taxon>Methanobacteriati</taxon>
        <taxon>Methanobacteriota</taxon>
        <taxon>Stenosarchaea group</taxon>
        <taxon>Methanomicrobia</taxon>
        <taxon>Methanosarcinales</taxon>
        <taxon>Methanosarcinaceae</taxon>
        <taxon>Methanococcoides</taxon>
    </lineage>
</organism>
<evidence type="ECO:0000256" key="1">
    <source>
        <dbReference type="ARBA" id="ARBA00004286"/>
    </source>
</evidence>
<keyword evidence="9" id="KW-1185">Reference proteome</keyword>
<dbReference type="GO" id="GO:0003677">
    <property type="term" value="F:DNA binding"/>
    <property type="evidence" value="ECO:0007669"/>
    <property type="project" value="UniProtKB-KW"/>
</dbReference>
<evidence type="ECO:0000256" key="4">
    <source>
        <dbReference type="ARBA" id="ARBA00022454"/>
    </source>
</evidence>
<dbReference type="EMBL" id="JAGSOI010000007">
    <property type="protein sequence ID" value="MCM1986006.1"/>
    <property type="molecule type" value="Genomic_DNA"/>
</dbReference>
<dbReference type="Proteomes" id="UP001056766">
    <property type="component" value="Unassembled WGS sequence"/>
</dbReference>
<dbReference type="PANTHER" id="PTHR47828:SF1">
    <property type="entry name" value="ARCHAEAL HISTONE A"/>
    <property type="match status" value="1"/>
</dbReference>
<dbReference type="NCBIfam" id="NF043032">
    <property type="entry name" value="archaea_histone"/>
    <property type="match status" value="1"/>
</dbReference>
<evidence type="ECO:0000313" key="9">
    <source>
        <dbReference type="Proteomes" id="UP001056766"/>
    </source>
</evidence>
<dbReference type="PANTHER" id="PTHR47828">
    <property type="entry name" value="ARCHAEAL HISTONE A"/>
    <property type="match status" value="1"/>
</dbReference>
<sequence length="73" mass="8126">MTILPLASVERLIRSADAERVSEPAATALLEIIEAYGIKISKEAIIYANHAGRKTVKEEDIKLAYEMITKPRD</sequence>
<dbReference type="GO" id="GO:0005694">
    <property type="term" value="C:chromosome"/>
    <property type="evidence" value="ECO:0007669"/>
    <property type="project" value="UniProtKB-SubCell"/>
</dbReference>
<evidence type="ECO:0000313" key="8">
    <source>
        <dbReference type="EMBL" id="MCM1986006.1"/>
    </source>
</evidence>
<dbReference type="InterPro" id="IPR050004">
    <property type="entry name" value="HmfB-like"/>
</dbReference>
<evidence type="ECO:0000256" key="5">
    <source>
        <dbReference type="ARBA" id="ARBA00022490"/>
    </source>
</evidence>
<dbReference type="AlphaFoldDB" id="A0A9E5DAA6"/>
<comment type="subcellular location">
    <subcellularLocation>
        <location evidence="1">Chromosome</location>
    </subcellularLocation>
    <subcellularLocation>
        <location evidence="2">Cytoplasm</location>
    </subcellularLocation>
</comment>
<dbReference type="InterPro" id="IPR050947">
    <property type="entry name" value="Archaeal_histone_HMF"/>
</dbReference>
<gene>
    <name evidence="8" type="ORF">KDK67_03105</name>
</gene>
<evidence type="ECO:0000256" key="3">
    <source>
        <dbReference type="ARBA" id="ARBA00008264"/>
    </source>
</evidence>
<reference evidence="8" key="1">
    <citation type="journal article" date="2021" name="mSystems">
        <title>Bacteria and Archaea Synergistically Convert Glycine Betaine to Biogenic Methane in the Formosa Cold Seep of the South China Sea.</title>
        <authorList>
            <person name="Li L."/>
            <person name="Zhang W."/>
            <person name="Zhang S."/>
            <person name="Song L."/>
            <person name="Sun Q."/>
            <person name="Zhang H."/>
            <person name="Xiang H."/>
            <person name="Dong X."/>
        </authorList>
    </citation>
    <scope>NUCLEOTIDE SEQUENCE</scope>
    <source>
        <strain evidence="8">LLY</strain>
    </source>
</reference>
<dbReference type="RefSeq" id="WP_250867375.1">
    <property type="nucleotide sequence ID" value="NZ_JAGSOI010000007.1"/>
</dbReference>
<evidence type="ECO:0000256" key="6">
    <source>
        <dbReference type="ARBA" id="ARBA00023125"/>
    </source>
</evidence>
<dbReference type="InterPro" id="IPR003958">
    <property type="entry name" value="CBFA_NFYB_domain"/>
</dbReference>
<dbReference type="GO" id="GO:0046982">
    <property type="term" value="F:protein heterodimerization activity"/>
    <property type="evidence" value="ECO:0007669"/>
    <property type="project" value="InterPro"/>
</dbReference>
<keyword evidence="6" id="KW-0238">DNA-binding</keyword>
<protein>
    <submittedName>
        <fullName evidence="8">NFYB/HAP3 family transcription factor subunit</fullName>
    </submittedName>
</protein>
<dbReference type="Pfam" id="PF00808">
    <property type="entry name" value="CBFD_NFYB_HMF"/>
    <property type="match status" value="1"/>
</dbReference>
<dbReference type="InterPro" id="IPR009072">
    <property type="entry name" value="Histone-fold"/>
</dbReference>
<proteinExistence type="inferred from homology"/>
<reference evidence="8" key="2">
    <citation type="submission" date="2021-04" db="EMBL/GenBank/DDBJ databases">
        <authorList>
            <person name="Dong X."/>
        </authorList>
    </citation>
    <scope>NUCLEOTIDE SEQUENCE</scope>
    <source>
        <strain evidence="8">LLY</strain>
    </source>
</reference>
<comment type="similarity">
    <text evidence="3">Belongs to the archaeal histone HMF family.</text>
</comment>
<dbReference type="CDD" id="cd22909">
    <property type="entry name" value="HFD_archaea_histone-like"/>
    <property type="match status" value="1"/>
</dbReference>
<feature type="domain" description="Transcription factor CBF/NF-Y/archaeal histone" evidence="7">
    <location>
        <begin position="4"/>
        <end position="64"/>
    </location>
</feature>
<evidence type="ECO:0000256" key="2">
    <source>
        <dbReference type="ARBA" id="ARBA00004496"/>
    </source>
</evidence>
<dbReference type="SUPFAM" id="SSF47113">
    <property type="entry name" value="Histone-fold"/>
    <property type="match status" value="1"/>
</dbReference>
<name>A0A9E5DAA6_9EURY</name>
<keyword evidence="4" id="KW-0158">Chromosome</keyword>
<dbReference type="GO" id="GO:0005737">
    <property type="term" value="C:cytoplasm"/>
    <property type="evidence" value="ECO:0007669"/>
    <property type="project" value="UniProtKB-SubCell"/>
</dbReference>